<gene>
    <name evidence="2" type="ORF">BBOH_0106</name>
</gene>
<dbReference type="eggNOG" id="ENOG503311A">
    <property type="taxonomic scope" value="Bacteria"/>
</dbReference>
<feature type="compositionally biased region" description="Polar residues" evidence="1">
    <location>
        <begin position="15"/>
        <end position="26"/>
    </location>
</feature>
<organism evidence="2 3">
    <name type="scientific">Bifidobacterium bohemicum DSM 22767</name>
    <dbReference type="NCBI Taxonomy" id="1437606"/>
    <lineage>
        <taxon>Bacteria</taxon>
        <taxon>Bacillati</taxon>
        <taxon>Actinomycetota</taxon>
        <taxon>Actinomycetes</taxon>
        <taxon>Bifidobacteriales</taxon>
        <taxon>Bifidobacteriaceae</taxon>
        <taxon>Bifidobacterium</taxon>
    </lineage>
</organism>
<evidence type="ECO:0008006" key="4">
    <source>
        <dbReference type="Google" id="ProtNLM"/>
    </source>
</evidence>
<protein>
    <recommendedName>
        <fullName evidence="4">Bacterial Pleckstrin homology domain-containing protein</fullName>
    </recommendedName>
</protein>
<accession>A0A086ZJD4</accession>
<keyword evidence="3" id="KW-1185">Reference proteome</keyword>
<dbReference type="STRING" id="1437606.BBOH_0106"/>
<dbReference type="EMBL" id="JGYP01000001">
    <property type="protein sequence ID" value="KFI46634.1"/>
    <property type="molecule type" value="Genomic_DNA"/>
</dbReference>
<reference evidence="2 3" key="1">
    <citation type="submission" date="2014-03" db="EMBL/GenBank/DDBJ databases">
        <title>Genomics of Bifidobacteria.</title>
        <authorList>
            <person name="Ventura M."/>
            <person name="Milani C."/>
            <person name="Lugli G.A."/>
        </authorList>
    </citation>
    <scope>NUCLEOTIDE SEQUENCE [LARGE SCALE GENOMIC DNA]</scope>
    <source>
        <strain evidence="2 3">DSM 22767</strain>
    </source>
</reference>
<dbReference type="AlphaFoldDB" id="A0A086ZJD4"/>
<evidence type="ECO:0000313" key="2">
    <source>
        <dbReference type="EMBL" id="KFI46634.1"/>
    </source>
</evidence>
<feature type="region of interest" description="Disordered" evidence="1">
    <location>
        <begin position="1"/>
        <end position="26"/>
    </location>
</feature>
<dbReference type="RefSeq" id="WP_237743094.1">
    <property type="nucleotide sequence ID" value="NZ_JDUS01000001.1"/>
</dbReference>
<evidence type="ECO:0000313" key="3">
    <source>
        <dbReference type="Proteomes" id="UP000029096"/>
    </source>
</evidence>
<name>A0A086ZJD4_9BIFI</name>
<dbReference type="Proteomes" id="UP000029096">
    <property type="component" value="Unassembled WGS sequence"/>
</dbReference>
<comment type="caution">
    <text evidence="2">The sequence shown here is derived from an EMBL/GenBank/DDBJ whole genome shotgun (WGS) entry which is preliminary data.</text>
</comment>
<proteinExistence type="predicted"/>
<sequence length="140" mass="14981">MSEVNLADDNALDASENTPKGKASNTVTLADETLHVTVNGLDKVWSFTSGLEIPLAHVMGATIDRGILDDLHGSFRSPGLATSGKKTGTFRLADGDVEFWNIKQPEQPLVIQLHDEKYDRLVLGVADPRAVTDAINAAIG</sequence>
<evidence type="ECO:0000256" key="1">
    <source>
        <dbReference type="SAM" id="MobiDB-lite"/>
    </source>
</evidence>